<dbReference type="SMART" id="SM00079">
    <property type="entry name" value="PBPe"/>
    <property type="match status" value="1"/>
</dbReference>
<dbReference type="InterPro" id="IPR018313">
    <property type="entry name" value="SBP_3_CS"/>
</dbReference>
<dbReference type="PROSITE" id="PS01039">
    <property type="entry name" value="SBP_BACTERIAL_3"/>
    <property type="match status" value="1"/>
</dbReference>
<proteinExistence type="inferred from homology"/>
<evidence type="ECO:0000256" key="3">
    <source>
        <dbReference type="ARBA" id="ARBA00022729"/>
    </source>
</evidence>
<dbReference type="PANTHER" id="PTHR35936">
    <property type="entry name" value="MEMBRANE-BOUND LYTIC MUREIN TRANSGLYCOSYLASE F"/>
    <property type="match status" value="1"/>
</dbReference>
<dbReference type="CDD" id="cd13530">
    <property type="entry name" value="PBP2_peptides_like"/>
    <property type="match status" value="1"/>
</dbReference>
<organism evidence="8 9">
    <name type="scientific">Candidatus Falkowbacteria bacterium CG_4_10_14_0_2_um_filter_41_15</name>
    <dbReference type="NCBI Taxonomy" id="1974554"/>
    <lineage>
        <taxon>Bacteria</taxon>
        <taxon>Candidatus Falkowiibacteriota</taxon>
    </lineage>
</organism>
<evidence type="ECO:0008006" key="10">
    <source>
        <dbReference type="Google" id="ProtNLM"/>
    </source>
</evidence>
<comment type="caution">
    <text evidence="8">The sequence shown here is derived from an EMBL/GenBank/DDBJ whole genome shotgun (WGS) entry which is preliminary data.</text>
</comment>
<keyword evidence="3" id="KW-0732">Signal</keyword>
<sequence>LYHTGHQLFNRSKCVQDYWTIIEYYNLAWIKNILIFAVMKKNIIIFVVIVFILAAILGAWWWQHQQNLSSAVDSSLANVIKKGKLVVGSDIPYGVMEFIDKDGQPAGIDVDIAKEVASRLGVQLEFKDYDWNALFSAVKSGEIDLAISSISITPERKNEMLFSAPYFSGGQSIVIKVDNQIIKTVADLTNKRIGAQKDTTGYVEAKKYTSENLITAYEACEDSDQGQGIVYDLKTDKLDAIMVDYIQALSIGKNEPILKILGKPLTQEYYGIVTRIGNDSLLGEVDRVLRDIKREDKVKEIENRWVKN</sequence>
<evidence type="ECO:0000256" key="2">
    <source>
        <dbReference type="ARBA" id="ARBA00010333"/>
    </source>
</evidence>
<dbReference type="Gene3D" id="3.40.190.10">
    <property type="entry name" value="Periplasmic binding protein-like II"/>
    <property type="match status" value="2"/>
</dbReference>
<accession>A0A2M7VXJ2</accession>
<evidence type="ECO:0000259" key="6">
    <source>
        <dbReference type="SMART" id="SM00062"/>
    </source>
</evidence>
<dbReference type="SUPFAM" id="SSF53850">
    <property type="entry name" value="Periplasmic binding protein-like II"/>
    <property type="match status" value="1"/>
</dbReference>
<keyword evidence="5" id="KW-1133">Transmembrane helix</keyword>
<protein>
    <recommendedName>
        <fullName evidence="10">Solute-binding protein family 3/N-terminal domain-containing protein</fullName>
    </recommendedName>
</protein>
<dbReference type="InterPro" id="IPR001320">
    <property type="entry name" value="Iontro_rcpt_C"/>
</dbReference>
<evidence type="ECO:0000256" key="5">
    <source>
        <dbReference type="SAM" id="Phobius"/>
    </source>
</evidence>
<evidence type="ECO:0000256" key="4">
    <source>
        <dbReference type="RuleBase" id="RU003744"/>
    </source>
</evidence>
<feature type="domain" description="Ionotropic glutamate receptor C-terminal" evidence="7">
    <location>
        <begin position="84"/>
        <end position="308"/>
    </location>
</feature>
<dbReference type="GO" id="GO:0016020">
    <property type="term" value="C:membrane"/>
    <property type="evidence" value="ECO:0007669"/>
    <property type="project" value="InterPro"/>
</dbReference>
<reference evidence="9" key="1">
    <citation type="submission" date="2017-09" db="EMBL/GenBank/DDBJ databases">
        <title>Depth-based differentiation of microbial function through sediment-hosted aquifers and enrichment of novel symbionts in the deep terrestrial subsurface.</title>
        <authorList>
            <person name="Probst A.J."/>
            <person name="Ladd B."/>
            <person name="Jarett J.K."/>
            <person name="Geller-Mcgrath D.E."/>
            <person name="Sieber C.M.K."/>
            <person name="Emerson J.B."/>
            <person name="Anantharaman K."/>
            <person name="Thomas B.C."/>
            <person name="Malmstrom R."/>
            <person name="Stieglmeier M."/>
            <person name="Klingl A."/>
            <person name="Woyke T."/>
            <person name="Ryan C.M."/>
            <person name="Banfield J.F."/>
        </authorList>
    </citation>
    <scope>NUCLEOTIDE SEQUENCE [LARGE SCALE GENOMIC DNA]</scope>
</reference>
<evidence type="ECO:0000256" key="1">
    <source>
        <dbReference type="ARBA" id="ARBA00004196"/>
    </source>
</evidence>
<gene>
    <name evidence="8" type="ORF">COX68_03275</name>
</gene>
<dbReference type="GO" id="GO:0030313">
    <property type="term" value="C:cell envelope"/>
    <property type="evidence" value="ECO:0007669"/>
    <property type="project" value="UniProtKB-SubCell"/>
</dbReference>
<feature type="domain" description="Solute-binding protein family 3/N-terminal" evidence="6">
    <location>
        <begin position="84"/>
        <end position="308"/>
    </location>
</feature>
<dbReference type="GO" id="GO:0015276">
    <property type="term" value="F:ligand-gated monoatomic ion channel activity"/>
    <property type="evidence" value="ECO:0007669"/>
    <property type="project" value="InterPro"/>
</dbReference>
<dbReference type="Proteomes" id="UP000228743">
    <property type="component" value="Unassembled WGS sequence"/>
</dbReference>
<evidence type="ECO:0000313" key="8">
    <source>
        <dbReference type="EMBL" id="PJA09148.1"/>
    </source>
</evidence>
<dbReference type="AlphaFoldDB" id="A0A2M7VXJ2"/>
<evidence type="ECO:0000313" key="9">
    <source>
        <dbReference type="Proteomes" id="UP000228743"/>
    </source>
</evidence>
<comment type="subcellular location">
    <subcellularLocation>
        <location evidence="1">Cell envelope</location>
    </subcellularLocation>
</comment>
<feature type="non-terminal residue" evidence="8">
    <location>
        <position position="1"/>
    </location>
</feature>
<keyword evidence="5" id="KW-0472">Membrane</keyword>
<keyword evidence="5" id="KW-0812">Transmembrane</keyword>
<dbReference type="InterPro" id="IPR001638">
    <property type="entry name" value="Solute-binding_3/MltF_N"/>
</dbReference>
<comment type="similarity">
    <text evidence="2 4">Belongs to the bacterial solute-binding protein 3 family.</text>
</comment>
<dbReference type="Pfam" id="PF00497">
    <property type="entry name" value="SBP_bac_3"/>
    <property type="match status" value="1"/>
</dbReference>
<feature type="transmembrane region" description="Helical" evidence="5">
    <location>
        <begin position="43"/>
        <end position="62"/>
    </location>
</feature>
<dbReference type="SMART" id="SM00062">
    <property type="entry name" value="PBPb"/>
    <property type="match status" value="1"/>
</dbReference>
<dbReference type="EMBL" id="PFPX01000088">
    <property type="protein sequence ID" value="PJA09148.1"/>
    <property type="molecule type" value="Genomic_DNA"/>
</dbReference>
<name>A0A2M7VXJ2_9BACT</name>
<evidence type="ECO:0000259" key="7">
    <source>
        <dbReference type="SMART" id="SM00079"/>
    </source>
</evidence>
<dbReference type="PANTHER" id="PTHR35936:SF19">
    <property type="entry name" value="AMINO-ACID-BINDING PROTEIN YXEM-RELATED"/>
    <property type="match status" value="1"/>
</dbReference>